<evidence type="ECO:0000313" key="5">
    <source>
        <dbReference type="Proteomes" id="UP000294257"/>
    </source>
</evidence>
<dbReference type="InterPro" id="IPR025246">
    <property type="entry name" value="IS30-like_HTH"/>
</dbReference>
<dbReference type="Pfam" id="PF12802">
    <property type="entry name" value="MarR_2"/>
    <property type="match status" value="1"/>
</dbReference>
<dbReference type="InterPro" id="IPR036390">
    <property type="entry name" value="WH_DNA-bd_sf"/>
</dbReference>
<dbReference type="EMBL" id="SGWQ01000014">
    <property type="protein sequence ID" value="RZS31363.1"/>
    <property type="molecule type" value="Genomic_DNA"/>
</dbReference>
<dbReference type="GO" id="GO:0004803">
    <property type="term" value="F:transposase activity"/>
    <property type="evidence" value="ECO:0007669"/>
    <property type="project" value="TreeGrafter"/>
</dbReference>
<reference evidence="4 5" key="1">
    <citation type="submission" date="2019-02" db="EMBL/GenBank/DDBJ databases">
        <title>Genomic Encyclopedia of Type Strains, Phase IV (KMG-IV): sequencing the most valuable type-strain genomes for metagenomic binning, comparative biology and taxonomic classification.</title>
        <authorList>
            <person name="Goeker M."/>
        </authorList>
    </citation>
    <scope>NUCLEOTIDE SEQUENCE [LARGE SCALE GENOMIC DNA]</scope>
    <source>
        <strain evidence="4 5">DSM 101727</strain>
    </source>
</reference>
<dbReference type="InterPro" id="IPR000835">
    <property type="entry name" value="HTH_MarR-typ"/>
</dbReference>
<dbReference type="PANTHER" id="PTHR10948">
    <property type="entry name" value="TRANSPOSASE"/>
    <property type="match status" value="1"/>
</dbReference>
<dbReference type="Gene3D" id="1.10.10.10">
    <property type="entry name" value="Winged helix-like DNA-binding domain superfamily/Winged helix DNA-binding domain"/>
    <property type="match status" value="1"/>
</dbReference>
<protein>
    <submittedName>
        <fullName evidence="4">MarR family protein</fullName>
    </submittedName>
</protein>
<organism evidence="4 5">
    <name type="scientific">Herbihabitans rhizosphaerae</name>
    <dbReference type="NCBI Taxonomy" id="1872711"/>
    <lineage>
        <taxon>Bacteria</taxon>
        <taxon>Bacillati</taxon>
        <taxon>Actinomycetota</taxon>
        <taxon>Actinomycetes</taxon>
        <taxon>Pseudonocardiales</taxon>
        <taxon>Pseudonocardiaceae</taxon>
        <taxon>Herbihabitans</taxon>
    </lineage>
</organism>
<evidence type="ECO:0000259" key="3">
    <source>
        <dbReference type="Pfam" id="PF13936"/>
    </source>
</evidence>
<dbReference type="SUPFAM" id="SSF46785">
    <property type="entry name" value="Winged helix' DNA-binding domain"/>
    <property type="match status" value="1"/>
</dbReference>
<feature type="domain" description="Transposase IS30-like HTH" evidence="3">
    <location>
        <begin position="5"/>
        <end position="45"/>
    </location>
</feature>
<evidence type="ECO:0000256" key="1">
    <source>
        <dbReference type="SAM" id="MobiDB-lite"/>
    </source>
</evidence>
<dbReference type="GO" id="GO:0032196">
    <property type="term" value="P:transposition"/>
    <property type="evidence" value="ECO:0007669"/>
    <property type="project" value="TreeGrafter"/>
</dbReference>
<evidence type="ECO:0000259" key="2">
    <source>
        <dbReference type="Pfam" id="PF12802"/>
    </source>
</evidence>
<dbReference type="GO" id="GO:0005829">
    <property type="term" value="C:cytosol"/>
    <property type="evidence" value="ECO:0007669"/>
    <property type="project" value="TreeGrafter"/>
</dbReference>
<dbReference type="InterPro" id="IPR036388">
    <property type="entry name" value="WH-like_DNA-bd_sf"/>
</dbReference>
<dbReference type="GO" id="GO:0003700">
    <property type="term" value="F:DNA-binding transcription factor activity"/>
    <property type="evidence" value="ECO:0007669"/>
    <property type="project" value="InterPro"/>
</dbReference>
<accession>A0A4V2ERH8</accession>
<sequence length="248" mass="26778">MPGGRLTLEDRRQIAAGLAEGVSHAEIARRLARPTSTISREVNRNGGHSGYRAEQAHGATRQRARRSTRPVPAAPILTDPYGRDPEAVREFAEQLATILVSTGMPRMMARVLSCLYLSDSGTLTSADLVRRLRVSPSSVSKAVSYLEGQALLQRHSSAPGRREHYAIGEDVWYRSLLASARANAMLADTARDGTRIFDPNTPTGARLETAARFLTALSQDMISKVEQILAGTTTTSAGTTGLQPGRAR</sequence>
<gene>
    <name evidence="4" type="ORF">EV193_11454</name>
</gene>
<dbReference type="PANTHER" id="PTHR10948:SF23">
    <property type="entry name" value="TRANSPOSASE INSI FOR INSERTION SEQUENCE ELEMENT IS30A-RELATED"/>
    <property type="match status" value="1"/>
</dbReference>
<dbReference type="OrthoDB" id="4823987at2"/>
<dbReference type="InterPro" id="IPR051917">
    <property type="entry name" value="Transposase-Integrase"/>
</dbReference>
<feature type="region of interest" description="Disordered" evidence="1">
    <location>
        <begin position="36"/>
        <end position="80"/>
    </location>
</feature>
<dbReference type="AlphaFoldDB" id="A0A4V2ERH8"/>
<keyword evidence="5" id="KW-1185">Reference proteome</keyword>
<evidence type="ECO:0000313" key="4">
    <source>
        <dbReference type="EMBL" id="RZS31363.1"/>
    </source>
</evidence>
<dbReference type="Proteomes" id="UP000294257">
    <property type="component" value="Unassembled WGS sequence"/>
</dbReference>
<name>A0A4V2ERH8_9PSEU</name>
<feature type="domain" description="HTH marR-type" evidence="2">
    <location>
        <begin position="103"/>
        <end position="162"/>
    </location>
</feature>
<dbReference type="Pfam" id="PF13936">
    <property type="entry name" value="HTH_38"/>
    <property type="match status" value="1"/>
</dbReference>
<proteinExistence type="predicted"/>
<comment type="caution">
    <text evidence="4">The sequence shown here is derived from an EMBL/GenBank/DDBJ whole genome shotgun (WGS) entry which is preliminary data.</text>
</comment>
<dbReference type="RefSeq" id="WP_130348177.1">
    <property type="nucleotide sequence ID" value="NZ_SGWQ01000014.1"/>
</dbReference>